<dbReference type="Proteomes" id="UP000683559">
    <property type="component" value="Chromosome"/>
</dbReference>
<evidence type="ECO:0000313" key="3">
    <source>
        <dbReference type="Proteomes" id="UP000683559"/>
    </source>
</evidence>
<gene>
    <name evidence="2" type="ORF">KP001_09530</name>
</gene>
<dbReference type="GO" id="GO:0032259">
    <property type="term" value="P:methylation"/>
    <property type="evidence" value="ECO:0007669"/>
    <property type="project" value="UniProtKB-KW"/>
</dbReference>
<evidence type="ECO:0000259" key="1">
    <source>
        <dbReference type="Pfam" id="PF03848"/>
    </source>
</evidence>
<dbReference type="InterPro" id="IPR015985">
    <property type="entry name" value="TehB-like_dom"/>
</dbReference>
<proteinExistence type="predicted"/>
<feature type="domain" description="Tellurite resistance methyltransferase TehB-like" evidence="1">
    <location>
        <begin position="21"/>
        <end position="139"/>
    </location>
</feature>
<accession>A0ABX8LL41</accession>
<reference evidence="2 3" key="1">
    <citation type="submission" date="2021-06" db="EMBL/GenBank/DDBJ databases">
        <title>Gemonas diversity in paddy soil.</title>
        <authorList>
            <person name="Liu G."/>
        </authorList>
    </citation>
    <scope>NUCLEOTIDE SEQUENCE [LARGE SCALE GENOMIC DNA]</scope>
    <source>
        <strain evidence="2 3">RG2</strain>
    </source>
</reference>
<dbReference type="EMBL" id="CP077683">
    <property type="protein sequence ID" value="QXE92736.1"/>
    <property type="molecule type" value="Genomic_DNA"/>
</dbReference>
<dbReference type="Pfam" id="PF03848">
    <property type="entry name" value="TehB"/>
    <property type="match status" value="1"/>
</dbReference>
<keyword evidence="2" id="KW-0489">Methyltransferase</keyword>
<organism evidence="2 3">
    <name type="scientific">Geomonas subterranea</name>
    <dbReference type="NCBI Taxonomy" id="2847989"/>
    <lineage>
        <taxon>Bacteria</taxon>
        <taxon>Pseudomonadati</taxon>
        <taxon>Thermodesulfobacteriota</taxon>
        <taxon>Desulfuromonadia</taxon>
        <taxon>Geobacterales</taxon>
        <taxon>Geobacteraceae</taxon>
        <taxon>Geomonas</taxon>
    </lineage>
</organism>
<evidence type="ECO:0000313" key="2">
    <source>
        <dbReference type="EMBL" id="QXE92736.1"/>
    </source>
</evidence>
<dbReference type="RefSeq" id="WP_217289281.1">
    <property type="nucleotide sequence ID" value="NZ_CP077683.1"/>
</dbReference>
<keyword evidence="2" id="KW-0808">Transferase</keyword>
<dbReference type="GO" id="GO:0008168">
    <property type="term" value="F:methyltransferase activity"/>
    <property type="evidence" value="ECO:0007669"/>
    <property type="project" value="UniProtKB-KW"/>
</dbReference>
<name>A0ABX8LL41_9BACT</name>
<protein>
    <submittedName>
        <fullName evidence="2">Class I SAM-dependent methyltransferase</fullName>
    </submittedName>
</protein>
<sequence length="181" mass="20047">MIRPASSVIRYAHFFRLARVRRVLDYGAGPLRNALYLSGEGFHVYAADVPERVKALAAHPQAGELAGILTVGELPQAGLSVDLVLCTFVFNILATRSHRKQYLGNVVANLRCGGYFLIEVNSRQEDCVPCGSVLQHYYSCDGTAKSYSHDELDRLLAPFGLERICHYYSSHALAAVYRLAQ</sequence>
<keyword evidence="3" id="KW-1185">Reference proteome</keyword>
<dbReference type="CDD" id="cd02440">
    <property type="entry name" value="AdoMet_MTases"/>
    <property type="match status" value="1"/>
</dbReference>